<dbReference type="EC" id="5.1.3.14" evidence="3"/>
<dbReference type="InterPro" id="IPR029767">
    <property type="entry name" value="WecB-like"/>
</dbReference>
<gene>
    <name evidence="6" type="ORF">Theth_0521</name>
</gene>
<dbReference type="STRING" id="688269.Theth_0521"/>
<feature type="domain" description="UDP-N-acetylglucosamine 2-epimerase" evidence="5">
    <location>
        <begin position="29"/>
        <end position="355"/>
    </location>
</feature>
<dbReference type="RefSeq" id="WP_013931833.1">
    <property type="nucleotide sequence ID" value="NC_015707.1"/>
</dbReference>
<comment type="similarity">
    <text evidence="2 4">Belongs to the UDP-N-acetylglucosamine 2-epimerase family.</text>
</comment>
<keyword evidence="1 4" id="KW-0413">Isomerase</keyword>
<evidence type="ECO:0000256" key="2">
    <source>
        <dbReference type="ARBA" id="ARBA00038209"/>
    </source>
</evidence>
<evidence type="ECO:0000313" key="7">
    <source>
        <dbReference type="Proteomes" id="UP000006804"/>
    </source>
</evidence>
<accession>F7YX13</accession>
<protein>
    <recommendedName>
        <fullName evidence="3">UDP-N-acetylglucosamine 2-epimerase (non-hydrolyzing)</fullName>
        <ecNumber evidence="3">5.1.3.14</ecNumber>
    </recommendedName>
</protein>
<dbReference type="PANTHER" id="PTHR43174:SF2">
    <property type="entry name" value="UDP-N-ACETYLGLUCOSAMINE 2-EPIMERASE"/>
    <property type="match status" value="1"/>
</dbReference>
<evidence type="ECO:0000256" key="4">
    <source>
        <dbReference type="RuleBase" id="RU003513"/>
    </source>
</evidence>
<keyword evidence="7" id="KW-1185">Reference proteome</keyword>
<dbReference type="Gene3D" id="3.40.50.2000">
    <property type="entry name" value="Glycogen Phosphorylase B"/>
    <property type="match status" value="2"/>
</dbReference>
<dbReference type="NCBIfam" id="TIGR00236">
    <property type="entry name" value="wecB"/>
    <property type="match status" value="1"/>
</dbReference>
<dbReference type="KEGG" id="tta:Theth_0521"/>
<dbReference type="PANTHER" id="PTHR43174">
    <property type="entry name" value="UDP-N-ACETYLGLUCOSAMINE 2-EPIMERASE"/>
    <property type="match status" value="1"/>
</dbReference>
<name>F7YX13_9THEM</name>
<reference evidence="6 7" key="1">
    <citation type="submission" date="2010-11" db="EMBL/GenBank/DDBJ databases">
        <title>The complete genome of Thermotoga thermarum DSM 5069.</title>
        <authorList>
            <consortium name="US DOE Joint Genome Institute (JGI-PGF)"/>
            <person name="Lucas S."/>
            <person name="Copeland A."/>
            <person name="Lapidus A."/>
            <person name="Bruce D."/>
            <person name="Goodwin L."/>
            <person name="Pitluck S."/>
            <person name="Kyrpides N."/>
            <person name="Mavromatis K."/>
            <person name="Ivanova N."/>
            <person name="Zeytun A."/>
            <person name="Brettin T."/>
            <person name="Detter J.C."/>
            <person name="Tapia R."/>
            <person name="Han C."/>
            <person name="Land M."/>
            <person name="Hauser L."/>
            <person name="Markowitz V."/>
            <person name="Cheng J.-F."/>
            <person name="Hugenholtz P."/>
            <person name="Woyke T."/>
            <person name="Wu D."/>
            <person name="Spring S."/>
            <person name="Schroeder M."/>
            <person name="Brambilla E."/>
            <person name="Klenk H.-P."/>
            <person name="Eisen J.A."/>
        </authorList>
    </citation>
    <scope>NUCLEOTIDE SEQUENCE [LARGE SCALE GENOMIC DNA]</scope>
    <source>
        <strain evidence="6 7">DSM 5069</strain>
    </source>
</reference>
<dbReference type="eggNOG" id="COG0381">
    <property type="taxonomic scope" value="Bacteria"/>
</dbReference>
<dbReference type="InterPro" id="IPR003331">
    <property type="entry name" value="UDP_GlcNAc_Epimerase_2_dom"/>
</dbReference>
<dbReference type="Pfam" id="PF02350">
    <property type="entry name" value="Epimerase_2"/>
    <property type="match status" value="1"/>
</dbReference>
<dbReference type="AlphaFoldDB" id="F7YX13"/>
<sequence length="363" mass="41106">MKVAFVFGTRPEVIKVAPVYLHFKKMNENALVIATAQHREMMDMMTRVFKITPDYDMNIMVQNQSLNYVVSRVVTELEQILEKEKPDLVFVQGDTTTAFASALCAFHLSIPVAHIEAGLRTHNLYDPFPEELNRRLIDIMAEYLFAPTAVAKENLTKEGIEESRIYVVGNTVIDALEIIKNSVDLEKLRKELIDEVEYFLITLHRRENIGERMRSILKGIKRFVEESGLKAVFPVHKNPKVREIVKQELDGQPNFVLLEPVDYTHFLALLDGAKFIITDSGGIQEEAPSFGKFVVVARETTERPELVQHGLGILAGTCELSIYKALKEACSKKLEKVSNPFGDGKASQRIYEIVKQKLQKGGI</sequence>
<dbReference type="Proteomes" id="UP000006804">
    <property type="component" value="Chromosome"/>
</dbReference>
<dbReference type="HOGENOM" id="CLU_041674_1_0_0"/>
<organism evidence="6 7">
    <name type="scientific">Pseudothermotoga thermarum DSM 5069</name>
    <dbReference type="NCBI Taxonomy" id="688269"/>
    <lineage>
        <taxon>Bacteria</taxon>
        <taxon>Thermotogati</taxon>
        <taxon>Thermotogota</taxon>
        <taxon>Thermotogae</taxon>
        <taxon>Thermotogales</taxon>
        <taxon>Thermotogaceae</taxon>
        <taxon>Pseudothermotoga</taxon>
    </lineage>
</organism>
<dbReference type="EMBL" id="CP002351">
    <property type="protein sequence ID" value="AEH50610.1"/>
    <property type="molecule type" value="Genomic_DNA"/>
</dbReference>
<evidence type="ECO:0000256" key="1">
    <source>
        <dbReference type="ARBA" id="ARBA00023235"/>
    </source>
</evidence>
<evidence type="ECO:0000313" key="6">
    <source>
        <dbReference type="EMBL" id="AEH50610.1"/>
    </source>
</evidence>
<dbReference type="CDD" id="cd03786">
    <property type="entry name" value="GTB_UDP-GlcNAc_2-Epimerase"/>
    <property type="match status" value="1"/>
</dbReference>
<evidence type="ECO:0000256" key="3">
    <source>
        <dbReference type="ARBA" id="ARBA00038858"/>
    </source>
</evidence>
<dbReference type="OrthoDB" id="9803238at2"/>
<evidence type="ECO:0000259" key="5">
    <source>
        <dbReference type="Pfam" id="PF02350"/>
    </source>
</evidence>
<dbReference type="GO" id="GO:0008761">
    <property type="term" value="F:UDP-N-acetylglucosamine 2-epimerase activity"/>
    <property type="evidence" value="ECO:0007669"/>
    <property type="project" value="UniProtKB-EC"/>
</dbReference>
<dbReference type="SUPFAM" id="SSF53756">
    <property type="entry name" value="UDP-Glycosyltransferase/glycogen phosphorylase"/>
    <property type="match status" value="1"/>
</dbReference>
<proteinExistence type="inferred from homology"/>
<dbReference type="PATRIC" id="fig|688269.3.peg.541"/>